<reference evidence="5 6" key="1">
    <citation type="submission" date="2024-03" db="EMBL/GenBank/DDBJ databases">
        <title>Draft genome sequence of Klenkia sp. LSe6-5.</title>
        <authorList>
            <person name="Duangmal K."/>
            <person name="Chantavorakit T."/>
        </authorList>
    </citation>
    <scope>NUCLEOTIDE SEQUENCE [LARGE SCALE GENOMIC DNA]</scope>
    <source>
        <strain evidence="5 6">LSe6-5</strain>
    </source>
</reference>
<evidence type="ECO:0000259" key="4">
    <source>
        <dbReference type="Pfam" id="PF17853"/>
    </source>
</evidence>
<feature type="domain" description="RsbT co-antagonist protein RsbRD N-terminal" evidence="3">
    <location>
        <begin position="1"/>
        <end position="138"/>
    </location>
</feature>
<evidence type="ECO:0000256" key="1">
    <source>
        <dbReference type="ARBA" id="ARBA00006754"/>
    </source>
</evidence>
<feature type="domain" description="CdaR GGDEF-like" evidence="4">
    <location>
        <begin position="152"/>
        <end position="258"/>
    </location>
</feature>
<dbReference type="Proteomes" id="UP001361570">
    <property type="component" value="Unassembled WGS sequence"/>
</dbReference>
<feature type="domain" description="PucR C-terminal helix-turn-helix" evidence="2">
    <location>
        <begin position="310"/>
        <end position="364"/>
    </location>
</feature>
<organism evidence="5 6">
    <name type="scientific">Klenkia sesuvii</name>
    <dbReference type="NCBI Taxonomy" id="3103137"/>
    <lineage>
        <taxon>Bacteria</taxon>
        <taxon>Bacillati</taxon>
        <taxon>Actinomycetota</taxon>
        <taxon>Actinomycetes</taxon>
        <taxon>Geodermatophilales</taxon>
        <taxon>Geodermatophilaceae</taxon>
        <taxon>Klenkia</taxon>
    </lineage>
</organism>
<evidence type="ECO:0000313" key="5">
    <source>
        <dbReference type="EMBL" id="MEI4271174.1"/>
    </source>
</evidence>
<dbReference type="Gene3D" id="1.10.10.2840">
    <property type="entry name" value="PucR C-terminal helix-turn-helix domain"/>
    <property type="match status" value="1"/>
</dbReference>
<gene>
    <name evidence="5" type="ORF">TEK04_05525</name>
</gene>
<dbReference type="PANTHER" id="PTHR33744">
    <property type="entry name" value="CARBOHYDRATE DIACID REGULATOR"/>
    <property type="match status" value="1"/>
</dbReference>
<dbReference type="InterPro" id="IPR042070">
    <property type="entry name" value="PucR_C-HTH_sf"/>
</dbReference>
<comment type="caution">
    <text evidence="5">The sequence shown here is derived from an EMBL/GenBank/DDBJ whole genome shotgun (WGS) entry which is preliminary data.</text>
</comment>
<keyword evidence="6" id="KW-1185">Reference proteome</keyword>
<dbReference type="InterPro" id="IPR025736">
    <property type="entry name" value="PucR_C-HTH_dom"/>
</dbReference>
<evidence type="ECO:0000259" key="2">
    <source>
        <dbReference type="Pfam" id="PF13556"/>
    </source>
</evidence>
<evidence type="ECO:0000259" key="3">
    <source>
        <dbReference type="Pfam" id="PF14361"/>
    </source>
</evidence>
<accession>A0ABU8DT39</accession>
<dbReference type="InterPro" id="IPR041522">
    <property type="entry name" value="CdaR_GGDEF"/>
</dbReference>
<evidence type="ECO:0000313" key="6">
    <source>
        <dbReference type="Proteomes" id="UP001361570"/>
    </source>
</evidence>
<dbReference type="PANTHER" id="PTHR33744:SF1">
    <property type="entry name" value="DNA-BINDING TRANSCRIPTIONAL ACTIVATOR ADER"/>
    <property type="match status" value="1"/>
</dbReference>
<dbReference type="Pfam" id="PF17853">
    <property type="entry name" value="GGDEF_2"/>
    <property type="match status" value="1"/>
</dbReference>
<dbReference type="RefSeq" id="WP_336403468.1">
    <property type="nucleotide sequence ID" value="NZ_JBAPLU010000004.1"/>
</dbReference>
<dbReference type="InterPro" id="IPR051448">
    <property type="entry name" value="CdaR-like_regulators"/>
</dbReference>
<proteinExistence type="inferred from homology"/>
<dbReference type="Pfam" id="PF14361">
    <property type="entry name" value="RsbRD_N"/>
    <property type="match status" value="1"/>
</dbReference>
<name>A0ABU8DT39_9ACTN</name>
<comment type="similarity">
    <text evidence="1">Belongs to the CdaR family.</text>
</comment>
<dbReference type="InterPro" id="IPR025751">
    <property type="entry name" value="RsbRD_N_dom"/>
</dbReference>
<dbReference type="EMBL" id="JBAPLU010000004">
    <property type="protein sequence ID" value="MEI4271174.1"/>
    <property type="molecule type" value="Genomic_DNA"/>
</dbReference>
<protein>
    <submittedName>
        <fullName evidence="5">Helix-turn-helix domain-containing protein</fullName>
    </submittedName>
</protein>
<dbReference type="Pfam" id="PF13556">
    <property type="entry name" value="HTH_30"/>
    <property type="match status" value="1"/>
</dbReference>
<sequence>MAAHLVQAMPEIGNAHVEELVLRSLQANIAVAFDQLARGVSPTEHSMSPEVLTYTREMVRRGFALDAVMRGYRLSTVYLVDCWIDCVAASGAPAQVALDVVKEGSGFLWTWAEVAVGQLTAEYEAEAKRLALERSQARLLAVHGLLDAAQPEPAAAARRLGLDVSARHLAIVISSAEGPGSSDVLDAALRALSRDLGPGRLAVHADARTLWCWSQCPDGVVLDSSGLQAPVLVGTGRPGTGVEGFRRSHREALAASRVAEQVRGARPLVVAYADVRLAAMCVAEPLELEAFVRDTLGYLAGAQADTRRQRETLAAFLSAHCNYRAAAAVLGIHHNTVRYRVEQVERRLGRDVTSHRRDLEVALHLSHVLGLHDAGSVRGAHRESDRS</sequence>